<protein>
    <recommendedName>
        <fullName evidence="4">Secreted protein</fullName>
    </recommendedName>
</protein>
<proteinExistence type="predicted"/>
<comment type="caution">
    <text evidence="2">The sequence shown here is derived from an EMBL/GenBank/DDBJ whole genome shotgun (WGS) entry which is preliminary data.</text>
</comment>
<feature type="chain" id="PRO_5041399519" description="Secreted protein" evidence="1">
    <location>
        <begin position="17"/>
        <end position="87"/>
    </location>
</feature>
<keyword evidence="1" id="KW-0732">Signal</keyword>
<reference evidence="2" key="1">
    <citation type="submission" date="2021-10" db="EMBL/GenBank/DDBJ databases">
        <title>Melipona bicolor Genome sequencing and assembly.</title>
        <authorList>
            <person name="Araujo N.S."/>
            <person name="Arias M.C."/>
        </authorList>
    </citation>
    <scope>NUCLEOTIDE SEQUENCE</scope>
    <source>
        <strain evidence="2">USP_2M_L1-L4_2017</strain>
        <tissue evidence="2">Whole body</tissue>
    </source>
</reference>
<dbReference type="Proteomes" id="UP001177670">
    <property type="component" value="Unassembled WGS sequence"/>
</dbReference>
<feature type="signal peptide" evidence="1">
    <location>
        <begin position="1"/>
        <end position="16"/>
    </location>
</feature>
<dbReference type="EMBL" id="JAHYIQ010000021">
    <property type="protein sequence ID" value="KAK1122996.1"/>
    <property type="molecule type" value="Genomic_DNA"/>
</dbReference>
<gene>
    <name evidence="2" type="ORF">K0M31_008633</name>
</gene>
<evidence type="ECO:0008006" key="4">
    <source>
        <dbReference type="Google" id="ProtNLM"/>
    </source>
</evidence>
<evidence type="ECO:0000313" key="3">
    <source>
        <dbReference type="Proteomes" id="UP001177670"/>
    </source>
</evidence>
<name>A0AA40FQ80_9HYME</name>
<evidence type="ECO:0000256" key="1">
    <source>
        <dbReference type="SAM" id="SignalP"/>
    </source>
</evidence>
<evidence type="ECO:0000313" key="2">
    <source>
        <dbReference type="EMBL" id="KAK1122996.1"/>
    </source>
</evidence>
<accession>A0AA40FQ80</accession>
<organism evidence="2 3">
    <name type="scientific">Melipona bicolor</name>
    <dbReference type="NCBI Taxonomy" id="60889"/>
    <lineage>
        <taxon>Eukaryota</taxon>
        <taxon>Metazoa</taxon>
        <taxon>Ecdysozoa</taxon>
        <taxon>Arthropoda</taxon>
        <taxon>Hexapoda</taxon>
        <taxon>Insecta</taxon>
        <taxon>Pterygota</taxon>
        <taxon>Neoptera</taxon>
        <taxon>Endopterygota</taxon>
        <taxon>Hymenoptera</taxon>
        <taxon>Apocrita</taxon>
        <taxon>Aculeata</taxon>
        <taxon>Apoidea</taxon>
        <taxon>Anthophila</taxon>
        <taxon>Apidae</taxon>
        <taxon>Melipona</taxon>
    </lineage>
</organism>
<keyword evidence="3" id="KW-1185">Reference proteome</keyword>
<dbReference type="AlphaFoldDB" id="A0AA40FQ80"/>
<sequence length="87" mass="9663">MKWCLVVLILAGVTRADNSVERDYAILTCPDLNSQEEIDLNEIVFVSLSVQCNLATVETMKSTSIRRIGQCVEDEAENLAVGKFREG</sequence>